<dbReference type="EMBL" id="NAAC01000041">
    <property type="protein sequence ID" value="RDJ03958.1"/>
    <property type="molecule type" value="Genomic_DNA"/>
</dbReference>
<protein>
    <submittedName>
        <fullName evidence="1">Uncharacterized protein</fullName>
    </submittedName>
</protein>
<evidence type="ECO:0000313" key="1">
    <source>
        <dbReference type="EMBL" id="RDJ03958.1"/>
    </source>
</evidence>
<sequence>MTASPRWPKVQKGGIVAFQPPDPLPIVVAFQYNPDEVTRSIAARSASGGGRGDARRLNGPPDETLTFSVDIDAADQLEKPAQNGVTVATGLHPALAALEKLVYPAYSMVLANEVIALAGGAFILAENAPMAFLVWGAHRVLPVRLESLSVREEAFDQSLNPIRARADVTLKVLTYRDLSVLDPGYFVYLAALTQKQAMAAQETFGARSGLQALVP</sequence>
<dbReference type="AlphaFoldDB" id="A0A370KGP1"/>
<dbReference type="Proteomes" id="UP000254939">
    <property type="component" value="Unassembled WGS sequence"/>
</dbReference>
<accession>A0A370KGP1</accession>
<organism evidence="1 2">
    <name type="scientific">Rhizobium grahamii</name>
    <dbReference type="NCBI Taxonomy" id="1120045"/>
    <lineage>
        <taxon>Bacteria</taxon>
        <taxon>Pseudomonadati</taxon>
        <taxon>Pseudomonadota</taxon>
        <taxon>Alphaproteobacteria</taxon>
        <taxon>Hyphomicrobiales</taxon>
        <taxon>Rhizobiaceae</taxon>
        <taxon>Rhizobium/Agrobacterium group</taxon>
        <taxon>Rhizobium</taxon>
    </lineage>
</organism>
<comment type="caution">
    <text evidence="1">The sequence shown here is derived from an EMBL/GenBank/DDBJ whole genome shotgun (WGS) entry which is preliminary data.</text>
</comment>
<name>A0A370KGP1_9HYPH</name>
<dbReference type="RefSeq" id="WP_016555764.1">
    <property type="nucleotide sequence ID" value="NZ_KZ857269.1"/>
</dbReference>
<dbReference type="OrthoDB" id="661223at2"/>
<evidence type="ECO:0000313" key="2">
    <source>
        <dbReference type="Proteomes" id="UP000254939"/>
    </source>
</evidence>
<proteinExistence type="predicted"/>
<gene>
    <name evidence="1" type="ORF">B5K06_29075</name>
</gene>
<reference evidence="1 2" key="1">
    <citation type="submission" date="2017-03" db="EMBL/GenBank/DDBJ databases">
        <title>Genome analysis of Rhizobial strains effectives or ineffectives for nitrogen fixation isolated from bean seeds.</title>
        <authorList>
            <person name="Peralta H."/>
            <person name="Aguilar-Vera A."/>
            <person name="Mora Y."/>
            <person name="Vargas-Lagunas C."/>
            <person name="Girard L."/>
            <person name="Mora J."/>
        </authorList>
    </citation>
    <scope>NUCLEOTIDE SEQUENCE [LARGE SCALE GENOMIC DNA]</scope>
    <source>
        <strain evidence="1 2">CCGM3</strain>
    </source>
</reference>